<dbReference type="SUPFAM" id="SSF53167">
    <property type="entry name" value="Purine and uridine phosphorylases"/>
    <property type="match status" value="1"/>
</dbReference>
<dbReference type="Pfam" id="PF01048">
    <property type="entry name" value="PNP_UDP_1"/>
    <property type="match status" value="1"/>
</dbReference>
<accession>A0A9D1L224</accession>
<reference evidence="2" key="1">
    <citation type="submission" date="2020-10" db="EMBL/GenBank/DDBJ databases">
        <authorList>
            <person name="Gilroy R."/>
        </authorList>
    </citation>
    <scope>NUCLEOTIDE SEQUENCE</scope>
    <source>
        <strain evidence="2">CHK195-11698</strain>
    </source>
</reference>
<dbReference type="InterPro" id="IPR035994">
    <property type="entry name" value="Nucleoside_phosphorylase_sf"/>
</dbReference>
<comment type="caution">
    <text evidence="2">The sequence shown here is derived from an EMBL/GenBank/DDBJ whole genome shotgun (WGS) entry which is preliminary data.</text>
</comment>
<name>A0A9D1L224_9FIRM</name>
<feature type="domain" description="Nucleoside phosphorylase" evidence="1">
    <location>
        <begin position="82"/>
        <end position="208"/>
    </location>
</feature>
<evidence type="ECO:0000313" key="2">
    <source>
        <dbReference type="EMBL" id="HIU14592.1"/>
    </source>
</evidence>
<organism evidence="2 3">
    <name type="scientific">Candidatus Fimiplasma intestinipullorum</name>
    <dbReference type="NCBI Taxonomy" id="2840825"/>
    <lineage>
        <taxon>Bacteria</taxon>
        <taxon>Bacillati</taxon>
        <taxon>Bacillota</taxon>
        <taxon>Clostridia</taxon>
        <taxon>Eubacteriales</taxon>
        <taxon>Candidatus Fimiplasma</taxon>
    </lineage>
</organism>
<sequence>MDQTALFEFDSSQTAFINASDEIDVEIQASKAIVSYWQEDLDRILSHSNLRLLFDFPTETATIPFYYDALHQLIYVFPYACASIAAGTIDRLAALGVKEVLIYGHCFNLDLSSGLLVSSALRDEGTSFHYMAPTRYVDADNDLFRRCQQYILQNALVYETGRVWTTDAIYRLTSRKIEAYKKEGCKAVDQETSAYYAVAQFRQVQACRFLTQQYDESWMSHALAILTHEKD</sequence>
<dbReference type="Proteomes" id="UP000824175">
    <property type="component" value="Unassembled WGS sequence"/>
</dbReference>
<dbReference type="AlphaFoldDB" id="A0A9D1L224"/>
<evidence type="ECO:0000259" key="1">
    <source>
        <dbReference type="Pfam" id="PF01048"/>
    </source>
</evidence>
<gene>
    <name evidence="2" type="ORF">IAD15_11090</name>
</gene>
<reference evidence="2" key="2">
    <citation type="journal article" date="2021" name="PeerJ">
        <title>Extensive microbial diversity within the chicken gut microbiome revealed by metagenomics and culture.</title>
        <authorList>
            <person name="Gilroy R."/>
            <person name="Ravi A."/>
            <person name="Getino M."/>
            <person name="Pursley I."/>
            <person name="Horton D.L."/>
            <person name="Alikhan N.F."/>
            <person name="Baker D."/>
            <person name="Gharbi K."/>
            <person name="Hall N."/>
            <person name="Watson M."/>
            <person name="Adriaenssens E.M."/>
            <person name="Foster-Nyarko E."/>
            <person name="Jarju S."/>
            <person name="Secka A."/>
            <person name="Antonio M."/>
            <person name="Oren A."/>
            <person name="Chaudhuri R.R."/>
            <person name="La Ragione R."/>
            <person name="Hildebrand F."/>
            <person name="Pallen M.J."/>
        </authorList>
    </citation>
    <scope>NUCLEOTIDE SEQUENCE</scope>
    <source>
        <strain evidence="2">CHK195-11698</strain>
    </source>
</reference>
<evidence type="ECO:0000313" key="3">
    <source>
        <dbReference type="Proteomes" id="UP000824175"/>
    </source>
</evidence>
<dbReference type="InterPro" id="IPR000845">
    <property type="entry name" value="Nucleoside_phosphorylase_d"/>
</dbReference>
<proteinExistence type="predicted"/>
<dbReference type="GO" id="GO:0009116">
    <property type="term" value="P:nucleoside metabolic process"/>
    <property type="evidence" value="ECO:0007669"/>
    <property type="project" value="InterPro"/>
</dbReference>
<dbReference type="GO" id="GO:0003824">
    <property type="term" value="F:catalytic activity"/>
    <property type="evidence" value="ECO:0007669"/>
    <property type="project" value="InterPro"/>
</dbReference>
<dbReference type="Gene3D" id="3.40.50.1580">
    <property type="entry name" value="Nucleoside phosphorylase domain"/>
    <property type="match status" value="1"/>
</dbReference>
<dbReference type="EMBL" id="DVMJ01000101">
    <property type="protein sequence ID" value="HIU14592.1"/>
    <property type="molecule type" value="Genomic_DNA"/>
</dbReference>
<protein>
    <recommendedName>
        <fullName evidence="1">Nucleoside phosphorylase domain-containing protein</fullName>
    </recommendedName>
</protein>